<dbReference type="RefSeq" id="WP_390196093.1">
    <property type="nucleotide sequence ID" value="NZ_JBHSDV010000001.1"/>
</dbReference>
<dbReference type="InterPro" id="IPR036249">
    <property type="entry name" value="Thioredoxin-like_sf"/>
</dbReference>
<protein>
    <submittedName>
        <fullName evidence="5">SCO family protein</fullName>
    </submittedName>
</protein>
<gene>
    <name evidence="5" type="ORF">ACFOZ1_03840</name>
</gene>
<dbReference type="InterPro" id="IPR013766">
    <property type="entry name" value="Thioredoxin_domain"/>
</dbReference>
<keyword evidence="3" id="KW-0812">Transmembrane</keyword>
<comment type="caution">
    <text evidence="5">The sequence shown here is derived from an EMBL/GenBank/DDBJ whole genome shotgun (WGS) entry which is preliminary data.</text>
</comment>
<organism evidence="5 6">
    <name type="scientific">Gracilibacillus marinus</name>
    <dbReference type="NCBI Taxonomy" id="630535"/>
    <lineage>
        <taxon>Bacteria</taxon>
        <taxon>Bacillati</taxon>
        <taxon>Bacillota</taxon>
        <taxon>Bacilli</taxon>
        <taxon>Bacillales</taxon>
        <taxon>Bacillaceae</taxon>
        <taxon>Gracilibacillus</taxon>
    </lineage>
</organism>
<feature type="transmembrane region" description="Helical" evidence="3">
    <location>
        <begin position="6"/>
        <end position="26"/>
    </location>
</feature>
<dbReference type="Proteomes" id="UP001595880">
    <property type="component" value="Unassembled WGS sequence"/>
</dbReference>
<dbReference type="CDD" id="cd02968">
    <property type="entry name" value="SCO"/>
    <property type="match status" value="1"/>
</dbReference>
<sequence>MTNKQIVREVIACFVVIIIGFVVLLLGTDNFRAFTAEQARTIALKEEQPMIPNVVLEDSKNRTYPLESFQEDRLLFVTFMYTNCGTVCPQLERNMQKVYEQLPSEYIDYNIRFLSISFDTETDDPDTLTKYQSYFNSDGETWRMARVQNENELNHLLDTLGVIVIPDEYGNFQHNTAFYLIDSSKELIDVLDYTDIDGAVKRITTLIEEEQS</sequence>
<dbReference type="Pfam" id="PF02630">
    <property type="entry name" value="SCO1-SenC"/>
    <property type="match status" value="1"/>
</dbReference>
<keyword evidence="2" id="KW-0186">Copper</keyword>
<dbReference type="Gene3D" id="3.40.30.10">
    <property type="entry name" value="Glutaredoxin"/>
    <property type="match status" value="1"/>
</dbReference>
<comment type="similarity">
    <text evidence="1">Belongs to the SCO1/2 family.</text>
</comment>
<dbReference type="EMBL" id="JBHSDV010000001">
    <property type="protein sequence ID" value="MFC4386937.1"/>
    <property type="molecule type" value="Genomic_DNA"/>
</dbReference>
<dbReference type="PANTHER" id="PTHR12151:SF25">
    <property type="entry name" value="LINALOOL DEHYDRATASE_ISOMERASE DOMAIN-CONTAINING PROTEIN"/>
    <property type="match status" value="1"/>
</dbReference>
<evidence type="ECO:0000256" key="2">
    <source>
        <dbReference type="ARBA" id="ARBA00023008"/>
    </source>
</evidence>
<reference evidence="6" key="1">
    <citation type="journal article" date="2019" name="Int. J. Syst. Evol. Microbiol.">
        <title>The Global Catalogue of Microorganisms (GCM) 10K type strain sequencing project: providing services to taxonomists for standard genome sequencing and annotation.</title>
        <authorList>
            <consortium name="The Broad Institute Genomics Platform"/>
            <consortium name="The Broad Institute Genome Sequencing Center for Infectious Disease"/>
            <person name="Wu L."/>
            <person name="Ma J."/>
        </authorList>
    </citation>
    <scope>NUCLEOTIDE SEQUENCE [LARGE SCALE GENOMIC DNA]</scope>
    <source>
        <strain evidence="6">KACC 14058</strain>
    </source>
</reference>
<dbReference type="SUPFAM" id="SSF52833">
    <property type="entry name" value="Thioredoxin-like"/>
    <property type="match status" value="1"/>
</dbReference>
<evidence type="ECO:0000313" key="6">
    <source>
        <dbReference type="Proteomes" id="UP001595880"/>
    </source>
</evidence>
<name>A0ABV8VSM0_9BACI</name>
<accession>A0ABV8VSM0</accession>
<keyword evidence="3" id="KW-1133">Transmembrane helix</keyword>
<dbReference type="PROSITE" id="PS51352">
    <property type="entry name" value="THIOREDOXIN_2"/>
    <property type="match status" value="1"/>
</dbReference>
<evidence type="ECO:0000256" key="1">
    <source>
        <dbReference type="ARBA" id="ARBA00010996"/>
    </source>
</evidence>
<feature type="domain" description="Thioredoxin" evidence="4">
    <location>
        <begin position="45"/>
        <end position="212"/>
    </location>
</feature>
<evidence type="ECO:0000259" key="4">
    <source>
        <dbReference type="PROSITE" id="PS51352"/>
    </source>
</evidence>
<dbReference type="InterPro" id="IPR003782">
    <property type="entry name" value="SCO1/SenC"/>
</dbReference>
<evidence type="ECO:0000256" key="3">
    <source>
        <dbReference type="SAM" id="Phobius"/>
    </source>
</evidence>
<keyword evidence="6" id="KW-1185">Reference proteome</keyword>
<dbReference type="PANTHER" id="PTHR12151">
    <property type="entry name" value="ELECTRON TRANSPORT PROTIN SCO1/SENC FAMILY MEMBER"/>
    <property type="match status" value="1"/>
</dbReference>
<evidence type="ECO:0000313" key="5">
    <source>
        <dbReference type="EMBL" id="MFC4386937.1"/>
    </source>
</evidence>
<keyword evidence="3" id="KW-0472">Membrane</keyword>
<proteinExistence type="inferred from homology"/>